<feature type="compositionally biased region" description="Basic and acidic residues" evidence="1">
    <location>
        <begin position="68"/>
        <end position="85"/>
    </location>
</feature>
<dbReference type="EMBL" id="JBHTNH010000029">
    <property type="protein sequence ID" value="MFD1363016.1"/>
    <property type="molecule type" value="Genomic_DNA"/>
</dbReference>
<sequence length="159" mass="18091">MEIIFIILAIVAALSGFFKDNAQNNRDTSERRQNKPVPAPFPSGGEDKTADSPHRETETVPTDVAESIEERQYEQRKQLAERMNKTEQTQTPDSEHDGIKQHITREPGNELTAEQQKMKRQMNHNLTRTGLVNGVIMSEVLGQPRAIKPYRSIVAQRKK</sequence>
<feature type="compositionally biased region" description="Basic and acidic residues" evidence="1">
    <location>
        <begin position="93"/>
        <end position="106"/>
    </location>
</feature>
<reference evidence="3" key="1">
    <citation type="journal article" date="2019" name="Int. J. Syst. Evol. Microbiol.">
        <title>The Global Catalogue of Microorganisms (GCM) 10K type strain sequencing project: providing services to taxonomists for standard genome sequencing and annotation.</title>
        <authorList>
            <consortium name="The Broad Institute Genomics Platform"/>
            <consortium name="The Broad Institute Genome Sequencing Center for Infectious Disease"/>
            <person name="Wu L."/>
            <person name="Ma J."/>
        </authorList>
    </citation>
    <scope>NUCLEOTIDE SEQUENCE [LARGE SCALE GENOMIC DNA]</scope>
    <source>
        <strain evidence="3">CCUG 54822</strain>
    </source>
</reference>
<organism evidence="2 3">
    <name type="scientific">Lentibacillus salinarum</name>
    <dbReference type="NCBI Taxonomy" id="446820"/>
    <lineage>
        <taxon>Bacteria</taxon>
        <taxon>Bacillati</taxon>
        <taxon>Bacillota</taxon>
        <taxon>Bacilli</taxon>
        <taxon>Bacillales</taxon>
        <taxon>Bacillaceae</taxon>
        <taxon>Lentibacillus</taxon>
    </lineage>
</organism>
<proteinExistence type="predicted"/>
<accession>A0ABW3ZX72</accession>
<dbReference type="Proteomes" id="UP001597178">
    <property type="component" value="Unassembled WGS sequence"/>
</dbReference>
<gene>
    <name evidence="2" type="ORF">ACFQ4A_15275</name>
</gene>
<keyword evidence="3" id="KW-1185">Reference proteome</keyword>
<comment type="caution">
    <text evidence="2">The sequence shown here is derived from an EMBL/GenBank/DDBJ whole genome shotgun (WGS) entry which is preliminary data.</text>
</comment>
<protein>
    <submittedName>
        <fullName evidence="2">Uncharacterized protein</fullName>
    </submittedName>
</protein>
<evidence type="ECO:0000313" key="3">
    <source>
        <dbReference type="Proteomes" id="UP001597178"/>
    </source>
</evidence>
<dbReference type="RefSeq" id="WP_382402131.1">
    <property type="nucleotide sequence ID" value="NZ_JBHTNH010000029.1"/>
</dbReference>
<feature type="region of interest" description="Disordered" evidence="1">
    <location>
        <begin position="23"/>
        <end position="106"/>
    </location>
</feature>
<feature type="compositionally biased region" description="Basic and acidic residues" evidence="1">
    <location>
        <begin position="45"/>
        <end position="58"/>
    </location>
</feature>
<evidence type="ECO:0000313" key="2">
    <source>
        <dbReference type="EMBL" id="MFD1363016.1"/>
    </source>
</evidence>
<evidence type="ECO:0000256" key="1">
    <source>
        <dbReference type="SAM" id="MobiDB-lite"/>
    </source>
</evidence>
<name>A0ABW3ZX72_9BACI</name>